<dbReference type="AlphaFoldDB" id="A0A7Z2ZM01"/>
<evidence type="ECO:0000313" key="2">
    <source>
        <dbReference type="Proteomes" id="UP000502248"/>
    </source>
</evidence>
<dbReference type="Proteomes" id="UP000502248">
    <property type="component" value="Chromosome"/>
</dbReference>
<dbReference type="KEGG" id="cheb:HH215_10795"/>
<sequence length="162" mass="18435">MKRMIGLEMRLSEGKLPGFYTRIVKEIAGLTPLTDQYEELLIFESEAHLPPVMDLLDHYRVLFDRCELIMLPSEQVEAGDLFDDYAIVTGNENVIFDLALTAPFTLDASKPEAESAPALMQLQEHLIGRFTNEGKTFLLIDRQLALLADRIAEAYRCSVEWQ</sequence>
<protein>
    <submittedName>
        <fullName evidence="1">Uncharacterized protein</fullName>
    </submittedName>
</protein>
<accession>A0A7Z2ZM01</accession>
<dbReference type="RefSeq" id="WP_169279907.1">
    <property type="nucleotide sequence ID" value="NZ_CP051680.1"/>
</dbReference>
<keyword evidence="2" id="KW-1185">Reference proteome</keyword>
<gene>
    <name evidence="1" type="ORF">HH215_10795</name>
</gene>
<organism evidence="1 2">
    <name type="scientific">Cohnella herbarum</name>
    <dbReference type="NCBI Taxonomy" id="2728023"/>
    <lineage>
        <taxon>Bacteria</taxon>
        <taxon>Bacillati</taxon>
        <taxon>Bacillota</taxon>
        <taxon>Bacilli</taxon>
        <taxon>Bacillales</taxon>
        <taxon>Paenibacillaceae</taxon>
        <taxon>Cohnella</taxon>
    </lineage>
</organism>
<dbReference type="EMBL" id="CP051680">
    <property type="protein sequence ID" value="QJD83617.1"/>
    <property type="molecule type" value="Genomic_DNA"/>
</dbReference>
<evidence type="ECO:0000313" key="1">
    <source>
        <dbReference type="EMBL" id="QJD83617.1"/>
    </source>
</evidence>
<reference evidence="1 2" key="1">
    <citation type="submission" date="2020-04" db="EMBL/GenBank/DDBJ databases">
        <title>Genome sequencing of novel species.</title>
        <authorList>
            <person name="Heo J."/>
            <person name="Kim S.-J."/>
            <person name="Kim J.-S."/>
            <person name="Hong S.-B."/>
            <person name="Kwon S.-W."/>
        </authorList>
    </citation>
    <scope>NUCLEOTIDE SEQUENCE [LARGE SCALE GENOMIC DNA]</scope>
    <source>
        <strain evidence="1 2">MFER-1</strain>
    </source>
</reference>
<name>A0A7Z2ZM01_9BACL</name>
<proteinExistence type="predicted"/>